<evidence type="ECO:0000256" key="1">
    <source>
        <dbReference type="SAM" id="Phobius"/>
    </source>
</evidence>
<reference evidence="2 3" key="1">
    <citation type="submission" date="2013-06" db="EMBL/GenBank/DDBJ databases">
        <authorList>
            <person name="Weinstock G."/>
            <person name="Sodergren E."/>
            <person name="Lobos E.A."/>
            <person name="Fulton L."/>
            <person name="Fulton R."/>
            <person name="Courtney L."/>
            <person name="Fronick C."/>
            <person name="O'Laughlin M."/>
            <person name="Godfrey J."/>
            <person name="Wilson R.M."/>
            <person name="Miner T."/>
            <person name="Farmer C."/>
            <person name="Delehaunty K."/>
            <person name="Cordes M."/>
            <person name="Minx P."/>
            <person name="Tomlinson C."/>
            <person name="Chen J."/>
            <person name="Wollam A."/>
            <person name="Pepin K.H."/>
            <person name="Bhonagiri V."/>
            <person name="Zhang X."/>
            <person name="Warren W."/>
            <person name="Mitreva M."/>
            <person name="Mardis E.R."/>
            <person name="Wilson R.K."/>
        </authorList>
    </citation>
    <scope>NUCLEOTIDE SEQUENCE [LARGE SCALE GENOMIC DNA]</scope>
    <source>
        <strain evidence="2 3">ATCC 29099</strain>
    </source>
</reference>
<protein>
    <recommendedName>
        <fullName evidence="4">DUF1385 domain-containing protein</fullName>
    </recommendedName>
</protein>
<dbReference type="PATRIC" id="fig|1256908.3.peg.1257"/>
<name>U2P9P2_EUBRA</name>
<keyword evidence="1" id="KW-0812">Transmembrane</keyword>
<feature type="transmembrane region" description="Helical" evidence="1">
    <location>
        <begin position="163"/>
        <end position="183"/>
    </location>
</feature>
<proteinExistence type="predicted"/>
<dbReference type="PANTHER" id="PTHR42867:SF1">
    <property type="entry name" value="MEMBRANE PROTEIN-RELATED"/>
    <property type="match status" value="1"/>
</dbReference>
<keyword evidence="1" id="KW-0472">Membrane</keyword>
<keyword evidence="1" id="KW-1133">Transmembrane helix</keyword>
<gene>
    <name evidence="2" type="ORF">HMPREF0373_01355</name>
</gene>
<dbReference type="Proteomes" id="UP000016608">
    <property type="component" value="Unassembled WGS sequence"/>
</dbReference>
<dbReference type="PANTHER" id="PTHR42867">
    <property type="entry name" value="MEMBRANE PROTEIN-RELATED"/>
    <property type="match status" value="1"/>
</dbReference>
<dbReference type="EMBL" id="AWVJ01000089">
    <property type="protein sequence ID" value="ERK47245.1"/>
    <property type="molecule type" value="Genomic_DNA"/>
</dbReference>
<accession>U2P9P2</accession>
<keyword evidence="3" id="KW-1185">Reference proteome</keyword>
<sequence>MCENQVEVAKSQPVLLIGNRGNSMRYSGIGGQAVMEGVMMKNKNRYAVAVRKPDHEIEVMTKEYKGIVPGEIWQKIPLVRGVLSFIDSLVLGMSTLMYSASFFEDEDESEKEKQKDSPEKMKAKENAMMGGTVALSVILAIAIFMILPYYLSVFCSRFIANDMIVAVLEGILRLAIFIGYIVVISKMKEIQRVFMYHGAEHKCINCIEHGMELNVENVRRSSKEHKRCGTSFLMFVVILSVVLFLFIRVDSHVLRLVLRLALVPVIAGVSYELLRVAGRSDNPVINLISKPGLWMQGLTTKEPDDEMIEVGIASVEAVFDWRAYIAEIRAEEGISEEINAAVSPEGNGQKVQEMKQ</sequence>
<dbReference type="AlphaFoldDB" id="U2P9P2"/>
<feature type="transmembrane region" description="Helical" evidence="1">
    <location>
        <begin position="253"/>
        <end position="274"/>
    </location>
</feature>
<dbReference type="HOGENOM" id="CLU_038140_0_0_9"/>
<evidence type="ECO:0008006" key="4">
    <source>
        <dbReference type="Google" id="ProtNLM"/>
    </source>
</evidence>
<dbReference type="InterPro" id="IPR010787">
    <property type="entry name" value="DUF1385"/>
</dbReference>
<dbReference type="eggNOG" id="COG3872">
    <property type="taxonomic scope" value="Bacteria"/>
</dbReference>
<comment type="caution">
    <text evidence="2">The sequence shown here is derived from an EMBL/GenBank/DDBJ whole genome shotgun (WGS) entry which is preliminary data.</text>
</comment>
<organism evidence="2 3">
    <name type="scientific">Eubacterium ramulus ATCC 29099</name>
    <dbReference type="NCBI Taxonomy" id="1256908"/>
    <lineage>
        <taxon>Bacteria</taxon>
        <taxon>Bacillati</taxon>
        <taxon>Bacillota</taxon>
        <taxon>Clostridia</taxon>
        <taxon>Eubacteriales</taxon>
        <taxon>Eubacteriaceae</taxon>
        <taxon>Eubacterium</taxon>
    </lineage>
</organism>
<evidence type="ECO:0000313" key="2">
    <source>
        <dbReference type="EMBL" id="ERK47245.1"/>
    </source>
</evidence>
<feature type="transmembrane region" description="Helical" evidence="1">
    <location>
        <begin position="127"/>
        <end position="151"/>
    </location>
</feature>
<dbReference type="Pfam" id="PF07136">
    <property type="entry name" value="DUF1385"/>
    <property type="match status" value="1"/>
</dbReference>
<evidence type="ECO:0000313" key="3">
    <source>
        <dbReference type="Proteomes" id="UP000016608"/>
    </source>
</evidence>
<feature type="transmembrane region" description="Helical" evidence="1">
    <location>
        <begin position="228"/>
        <end position="247"/>
    </location>
</feature>